<feature type="transmembrane region" description="Helical" evidence="3">
    <location>
        <begin position="6"/>
        <end position="26"/>
    </location>
</feature>
<dbReference type="GO" id="GO:0000160">
    <property type="term" value="P:phosphorelay signal transduction system"/>
    <property type="evidence" value="ECO:0007669"/>
    <property type="project" value="InterPro"/>
</dbReference>
<dbReference type="RefSeq" id="WP_115082691.1">
    <property type="nucleotide sequence ID" value="NZ_CAUOZC010000028.1"/>
</dbReference>
<keyword evidence="3" id="KW-1133">Transmembrane helix</keyword>
<evidence type="ECO:0000256" key="2">
    <source>
        <dbReference type="PROSITE-ProRule" id="PRU01091"/>
    </source>
</evidence>
<keyword evidence="3" id="KW-0472">Membrane</keyword>
<dbReference type="SUPFAM" id="SSF46894">
    <property type="entry name" value="C-terminal effector domain of the bipartite response regulators"/>
    <property type="match status" value="1"/>
</dbReference>
<sequence>MKPYTAVIVFLTLVLSSVFTSINSYNHTKKMIVNDMNRALALTLSEQQEAWITPDTIINYRKNLKIDVLRNESFVTYALNNTPKTLCSKPMKWVRNNSRNIILQSYATCSLFTIYGLSNQRSAAFLLFLSLVWLASSVYWLRKHSLGTLVLNSLIYSNNRQMFYNIKQMPVPFTPMQQQLMQLFVASADYKLSKQTICDALWPKKPDATETLYTLIRRIKPVLKKYAGLNIVTERGGDYRLEKQ</sequence>
<dbReference type="GO" id="GO:0003677">
    <property type="term" value="F:DNA binding"/>
    <property type="evidence" value="ECO:0007669"/>
    <property type="project" value="UniProtKB-UniRule"/>
</dbReference>
<dbReference type="GO" id="GO:0006355">
    <property type="term" value="P:regulation of DNA-templated transcription"/>
    <property type="evidence" value="ECO:0007669"/>
    <property type="project" value="InterPro"/>
</dbReference>
<dbReference type="InterPro" id="IPR016032">
    <property type="entry name" value="Sig_transdc_resp-reg_C-effctor"/>
</dbReference>
<accession>A0A379EYZ5</accession>
<dbReference type="Gene3D" id="1.10.10.10">
    <property type="entry name" value="Winged helix-like DNA-binding domain superfamily/Winged helix DNA-binding domain"/>
    <property type="match status" value="1"/>
</dbReference>
<evidence type="ECO:0000256" key="1">
    <source>
        <dbReference type="ARBA" id="ARBA00023125"/>
    </source>
</evidence>
<dbReference type="OrthoDB" id="1025819at2"/>
<feature type="DNA-binding region" description="OmpR/PhoB-type" evidence="2">
    <location>
        <begin position="141"/>
        <end position="243"/>
    </location>
</feature>
<feature type="transmembrane region" description="Helical" evidence="3">
    <location>
        <begin position="123"/>
        <end position="141"/>
    </location>
</feature>
<feature type="transmembrane region" description="Helical" evidence="3">
    <location>
        <begin position="101"/>
        <end position="117"/>
    </location>
</feature>
<proteinExistence type="predicted"/>
<dbReference type="GeneID" id="78569915"/>
<dbReference type="EMBL" id="UGTP01000001">
    <property type="protein sequence ID" value="SUC11324.1"/>
    <property type="molecule type" value="Genomic_DNA"/>
</dbReference>
<keyword evidence="3" id="KW-0812">Transmembrane</keyword>
<dbReference type="AlphaFoldDB" id="A0A379EYZ5"/>
<organism evidence="5 6">
    <name type="scientific">Prevotella pallens</name>
    <dbReference type="NCBI Taxonomy" id="60133"/>
    <lineage>
        <taxon>Bacteria</taxon>
        <taxon>Pseudomonadati</taxon>
        <taxon>Bacteroidota</taxon>
        <taxon>Bacteroidia</taxon>
        <taxon>Bacteroidales</taxon>
        <taxon>Prevotellaceae</taxon>
        <taxon>Prevotella</taxon>
    </lineage>
</organism>
<evidence type="ECO:0000313" key="6">
    <source>
        <dbReference type="Proteomes" id="UP000254235"/>
    </source>
</evidence>
<evidence type="ECO:0000313" key="5">
    <source>
        <dbReference type="EMBL" id="SUC11324.1"/>
    </source>
</evidence>
<dbReference type="Proteomes" id="UP000254235">
    <property type="component" value="Unassembled WGS sequence"/>
</dbReference>
<dbReference type="Pfam" id="PF00486">
    <property type="entry name" value="Trans_reg_C"/>
    <property type="match status" value="1"/>
</dbReference>
<reference evidence="5 6" key="1">
    <citation type="submission" date="2018-06" db="EMBL/GenBank/DDBJ databases">
        <authorList>
            <consortium name="Pathogen Informatics"/>
            <person name="Doyle S."/>
        </authorList>
    </citation>
    <scope>NUCLEOTIDE SEQUENCE [LARGE SCALE GENOMIC DNA]</scope>
    <source>
        <strain evidence="5 6">NCTC13043</strain>
    </source>
</reference>
<evidence type="ECO:0000259" key="4">
    <source>
        <dbReference type="PROSITE" id="PS51755"/>
    </source>
</evidence>
<dbReference type="InterPro" id="IPR001867">
    <property type="entry name" value="OmpR/PhoB-type_DNA-bd"/>
</dbReference>
<gene>
    <name evidence="5" type="ORF">NCTC13043_00167</name>
</gene>
<dbReference type="InterPro" id="IPR036388">
    <property type="entry name" value="WH-like_DNA-bd_sf"/>
</dbReference>
<keyword evidence="1 2" id="KW-0238">DNA-binding</keyword>
<evidence type="ECO:0000256" key="3">
    <source>
        <dbReference type="SAM" id="Phobius"/>
    </source>
</evidence>
<feature type="domain" description="OmpR/PhoB-type" evidence="4">
    <location>
        <begin position="141"/>
        <end position="243"/>
    </location>
</feature>
<dbReference type="SMART" id="SM00862">
    <property type="entry name" value="Trans_reg_C"/>
    <property type="match status" value="1"/>
</dbReference>
<dbReference type="PROSITE" id="PS51755">
    <property type="entry name" value="OMPR_PHOB"/>
    <property type="match status" value="1"/>
</dbReference>
<name>A0A379EYZ5_9BACT</name>
<protein>
    <submittedName>
        <fullName evidence="5">Transcriptional regulatory protein, C terminal</fullName>
    </submittedName>
</protein>